<feature type="transmembrane region" description="Helical" evidence="8">
    <location>
        <begin position="453"/>
        <end position="471"/>
    </location>
</feature>
<keyword evidence="4 8" id="KW-1133">Transmembrane helix</keyword>
<accession>A0A0C4ZKM0</accession>
<dbReference type="GO" id="GO:0003954">
    <property type="term" value="F:NADH dehydrogenase activity"/>
    <property type="evidence" value="ECO:0007669"/>
    <property type="project" value="TreeGrafter"/>
</dbReference>
<feature type="transmembrane region" description="Helical" evidence="8">
    <location>
        <begin position="400"/>
        <end position="420"/>
    </location>
</feature>
<comment type="catalytic activity">
    <reaction evidence="7">
        <text>a ubiquinone + NADH + 5 H(+)(in) = a ubiquinol + NAD(+) + 4 H(+)(out)</text>
        <dbReference type="Rhea" id="RHEA:29091"/>
        <dbReference type="Rhea" id="RHEA-COMP:9565"/>
        <dbReference type="Rhea" id="RHEA-COMP:9566"/>
        <dbReference type="ChEBI" id="CHEBI:15378"/>
        <dbReference type="ChEBI" id="CHEBI:16389"/>
        <dbReference type="ChEBI" id="CHEBI:17976"/>
        <dbReference type="ChEBI" id="CHEBI:57540"/>
        <dbReference type="ChEBI" id="CHEBI:57945"/>
        <dbReference type="EC" id="7.1.1.2"/>
    </reaction>
</comment>
<sequence length="525" mass="60340">MLSIFISVFLSVIFLSLASCFNYCFYFDLVNLNSLSVLNYFVYLDWYTLFFFSVLFSIVFSIYSFITYYFSIEINLSRFVSLLNLFIVSMVFLVMSPGLVSLLLGWDGLGFISFLLVCWFGSSQSFSASLKTFLVNRFGDSLLLCGLTLLFFCGGFDYYYSFILFIFLALLTKSALYPFSYWLPEAMAAPTPVSALVHSSTLVVAGLYILFRYFFLLSYLVLFFLSCIGLLTLFYGSYQASVTYDSKKLVAYSTLSQLGFLAFFLGLGFLDLFYHYLLVHAVFKASLFVSVGSYMVVGSHNQDVRYLSSLWFLNPIISVIFFLSIFSLSGFPFLSCFFFKELLIGSALNINFGLFFLFLFISSLLLTVYYSFRLLFIFIFNKFVLINSYLNLNYSVVSSVLFSFLMLLVGVCFSFGYCFWLNVGSSFSLFTLYSLVVLLCNYGLLYFVNFNSLLLNAFCSFFSYSYIYLFSISYVFDLNVFVFGFISFISFFYLALSRISTQFFLLSLVYLLLFSIFVSVLVFII</sequence>
<gene>
    <name evidence="10" type="primary">ND5</name>
</gene>
<dbReference type="InterPro" id="IPR003945">
    <property type="entry name" value="NU5C-like"/>
</dbReference>
<feature type="transmembrane region" description="Helical" evidence="8">
    <location>
        <begin position="110"/>
        <end position="130"/>
    </location>
</feature>
<feature type="transmembrane region" description="Helical" evidence="8">
    <location>
        <begin position="82"/>
        <end position="104"/>
    </location>
</feature>
<feature type="transmembrane region" description="Helical" evidence="8">
    <location>
        <begin position="191"/>
        <end position="210"/>
    </location>
</feature>
<dbReference type="AlphaFoldDB" id="A0A0C4ZKM0"/>
<organism evidence="10">
    <name type="scientific">Girardia sp. ER-2015</name>
    <dbReference type="NCBI Taxonomy" id="1608986"/>
    <lineage>
        <taxon>Eukaryota</taxon>
        <taxon>Metazoa</taxon>
        <taxon>Spiralia</taxon>
        <taxon>Lophotrochozoa</taxon>
        <taxon>Platyhelminthes</taxon>
        <taxon>Rhabditophora</taxon>
        <taxon>Seriata</taxon>
        <taxon>Tricladida</taxon>
        <taxon>Continenticola</taxon>
        <taxon>Geoplanoidea</taxon>
        <taxon>Dugesiidae</taxon>
        <taxon>Girardia</taxon>
    </lineage>
</organism>
<evidence type="ECO:0000256" key="3">
    <source>
        <dbReference type="ARBA" id="ARBA00022692"/>
    </source>
</evidence>
<evidence type="ECO:0000256" key="4">
    <source>
        <dbReference type="ARBA" id="ARBA00022989"/>
    </source>
</evidence>
<dbReference type="EMBL" id="KP090061">
    <property type="protein sequence ID" value="AJI44475.1"/>
    <property type="molecule type" value="Genomic_DNA"/>
</dbReference>
<evidence type="ECO:0000256" key="5">
    <source>
        <dbReference type="ARBA" id="ARBA00023136"/>
    </source>
</evidence>
<keyword evidence="3 8" id="KW-0812">Transmembrane</keyword>
<reference evidence="10" key="1">
    <citation type="submission" date="2014-10" db="EMBL/GenBank/DDBJ databases">
        <title>Mitochondrial genomes for 'planarian' flatworms shows great divergence from the neodermatan gene order.</title>
        <authorList>
            <person name="Ross E."/>
            <person name="Blair D."/>
            <person name="Sanchez Alvarado A."/>
        </authorList>
    </citation>
    <scope>NUCLEOTIDE SEQUENCE</scope>
</reference>
<protein>
    <recommendedName>
        <fullName evidence="2">NADH:ubiquinone reductase (H(+)-translocating)</fullName>
        <ecNumber evidence="2">7.1.1.2</ecNumber>
    </recommendedName>
    <alternativeName>
        <fullName evidence="6">NADH dehydrogenase subunit 5</fullName>
    </alternativeName>
</protein>
<dbReference type="GO" id="GO:0008137">
    <property type="term" value="F:NADH dehydrogenase (ubiquinone) activity"/>
    <property type="evidence" value="ECO:0007669"/>
    <property type="project" value="UniProtKB-EC"/>
</dbReference>
<dbReference type="Pfam" id="PF00361">
    <property type="entry name" value="Proton_antipo_M"/>
    <property type="match status" value="1"/>
</dbReference>
<feature type="transmembrane region" description="Helical" evidence="8">
    <location>
        <begin position="142"/>
        <end position="171"/>
    </location>
</feature>
<feature type="transmembrane region" description="Helical" evidence="8">
    <location>
        <begin position="250"/>
        <end position="270"/>
    </location>
</feature>
<feature type="transmembrane region" description="Helical" evidence="8">
    <location>
        <begin position="316"/>
        <end position="339"/>
    </location>
</feature>
<geneLocation type="mitochondrion" evidence="10"/>
<feature type="transmembrane region" description="Helical" evidence="8">
    <location>
        <begin position="44"/>
        <end position="70"/>
    </location>
</feature>
<feature type="transmembrane region" description="Helical" evidence="8">
    <location>
        <begin position="351"/>
        <end position="380"/>
    </location>
</feature>
<evidence type="ECO:0000256" key="7">
    <source>
        <dbReference type="ARBA" id="ARBA00049551"/>
    </source>
</evidence>
<dbReference type="GO" id="GO:0016020">
    <property type="term" value="C:membrane"/>
    <property type="evidence" value="ECO:0007669"/>
    <property type="project" value="UniProtKB-SubCell"/>
</dbReference>
<feature type="transmembrane region" description="Helical" evidence="8">
    <location>
        <begin position="478"/>
        <end position="496"/>
    </location>
</feature>
<feature type="transmembrane region" description="Helical" evidence="8">
    <location>
        <begin position="502"/>
        <end position="524"/>
    </location>
</feature>
<name>A0A0C4ZKM0_9PLAT</name>
<evidence type="ECO:0000256" key="2">
    <source>
        <dbReference type="ARBA" id="ARBA00012944"/>
    </source>
</evidence>
<evidence type="ECO:0000256" key="6">
    <source>
        <dbReference type="ARBA" id="ARBA00031027"/>
    </source>
</evidence>
<evidence type="ECO:0000256" key="8">
    <source>
        <dbReference type="SAM" id="Phobius"/>
    </source>
</evidence>
<keyword evidence="10" id="KW-0496">Mitochondrion</keyword>
<evidence type="ECO:0000313" key="10">
    <source>
        <dbReference type="EMBL" id="AJI44475.1"/>
    </source>
</evidence>
<dbReference type="InterPro" id="IPR001750">
    <property type="entry name" value="ND/Mrp_TM"/>
</dbReference>
<dbReference type="PANTHER" id="PTHR42829">
    <property type="entry name" value="NADH-UBIQUINONE OXIDOREDUCTASE CHAIN 5"/>
    <property type="match status" value="1"/>
</dbReference>
<proteinExistence type="predicted"/>
<comment type="subcellular location">
    <subcellularLocation>
        <location evidence="1">Membrane</location>
        <topology evidence="1">Multi-pass membrane protein</topology>
    </subcellularLocation>
</comment>
<dbReference type="EC" id="7.1.1.2" evidence="2"/>
<keyword evidence="5 8" id="KW-0472">Membrane</keyword>
<dbReference type="GO" id="GO:0015990">
    <property type="term" value="P:electron transport coupled proton transport"/>
    <property type="evidence" value="ECO:0007669"/>
    <property type="project" value="TreeGrafter"/>
</dbReference>
<feature type="transmembrane region" description="Helical" evidence="8">
    <location>
        <begin position="427"/>
        <end position="447"/>
    </location>
</feature>
<evidence type="ECO:0000259" key="9">
    <source>
        <dbReference type="Pfam" id="PF00361"/>
    </source>
</evidence>
<dbReference type="GO" id="GO:0042773">
    <property type="term" value="P:ATP synthesis coupled electron transport"/>
    <property type="evidence" value="ECO:0007669"/>
    <property type="project" value="InterPro"/>
</dbReference>
<dbReference type="PRINTS" id="PR01434">
    <property type="entry name" value="NADHDHGNASE5"/>
</dbReference>
<feature type="transmembrane region" description="Helical" evidence="8">
    <location>
        <begin position="217"/>
        <end position="238"/>
    </location>
</feature>
<dbReference type="PANTHER" id="PTHR42829:SF2">
    <property type="entry name" value="NADH-UBIQUINONE OXIDOREDUCTASE CHAIN 5"/>
    <property type="match status" value="1"/>
</dbReference>
<evidence type="ECO:0000256" key="1">
    <source>
        <dbReference type="ARBA" id="ARBA00004141"/>
    </source>
</evidence>
<feature type="domain" description="NADH:quinone oxidoreductase/Mrp antiporter transmembrane" evidence="9">
    <location>
        <begin position="98"/>
        <end position="364"/>
    </location>
</feature>
<feature type="transmembrane region" description="Helical" evidence="8">
    <location>
        <begin position="277"/>
        <end position="296"/>
    </location>
</feature>